<accession>A0A4R0GDE9</accession>
<evidence type="ECO:0000256" key="1">
    <source>
        <dbReference type="SAM" id="MobiDB-lite"/>
    </source>
</evidence>
<reference evidence="2 3" key="1">
    <citation type="submission" date="2019-02" db="EMBL/GenBank/DDBJ databases">
        <title>The draft genome of Enterobacter spp. strains.</title>
        <authorList>
            <person name="Wang C."/>
            <person name="Feng Y."/>
            <person name="Zong Z."/>
        </authorList>
    </citation>
    <scope>NUCLEOTIDE SEQUENCE [LARGE SCALE GENOMIC DNA]</scope>
    <source>
        <strain evidence="2 3">WCHEW120002</strain>
    </source>
</reference>
<sequence length="50" mass="4950">MGAAAAGANGTGTTQTLYKGNCEYSNDIASDGTSCGGRSAEARPGGYEPY</sequence>
<dbReference type="Proteomes" id="UP000291424">
    <property type="component" value="Unassembled WGS sequence"/>
</dbReference>
<dbReference type="AlphaFoldDB" id="A0A4R0GDE9"/>
<evidence type="ECO:0000313" key="2">
    <source>
        <dbReference type="EMBL" id="TCB95244.1"/>
    </source>
</evidence>
<protein>
    <submittedName>
        <fullName evidence="2">Transmembrane anchored protein</fullName>
    </submittedName>
</protein>
<keyword evidence="2" id="KW-0472">Membrane</keyword>
<proteinExistence type="predicted"/>
<name>A0A4R0GDE9_9ENTR</name>
<comment type="caution">
    <text evidence="2">The sequence shown here is derived from an EMBL/GenBank/DDBJ whole genome shotgun (WGS) entry which is preliminary data.</text>
</comment>
<gene>
    <name evidence="2" type="ORF">E0L20_00275</name>
</gene>
<organism evidence="2 3">
    <name type="scientific">Enterobacter wuhouensis</name>
    <dbReference type="NCBI Taxonomy" id="2529381"/>
    <lineage>
        <taxon>Bacteria</taxon>
        <taxon>Pseudomonadati</taxon>
        <taxon>Pseudomonadota</taxon>
        <taxon>Gammaproteobacteria</taxon>
        <taxon>Enterobacterales</taxon>
        <taxon>Enterobacteriaceae</taxon>
        <taxon>Enterobacter</taxon>
    </lineage>
</organism>
<keyword evidence="2" id="KW-0812">Transmembrane</keyword>
<evidence type="ECO:0000313" key="3">
    <source>
        <dbReference type="Proteomes" id="UP000291424"/>
    </source>
</evidence>
<feature type="region of interest" description="Disordered" evidence="1">
    <location>
        <begin position="29"/>
        <end position="50"/>
    </location>
</feature>
<dbReference type="EMBL" id="SJOO01000001">
    <property type="protein sequence ID" value="TCB95244.1"/>
    <property type="molecule type" value="Genomic_DNA"/>
</dbReference>